<sequence length="217" mass="25274">MDWFDKLAVVLRDIDPKDFVFSTARGFGERPFRLGAEGMSHKLAEMLPDWMKGPGADTFTGVVNAYAQLAMRDRSPLADSFFDFLEYARQGVFDGNPRAHAHWMPKVKKWAREHVDMVGRDGGDTNEALAQVQAVIDAHKALDEQFQRAFPPEQRVEIDWNALGERLSSLRERMGSKLDEWATRLDAHTDKIVAEREAREEEERLRRENRWYRRIRR</sequence>
<comment type="caution">
    <text evidence="1">The sequence shown here is derived from an EMBL/GenBank/DDBJ whole genome shotgun (WGS) entry which is preliminary data.</text>
</comment>
<dbReference type="EMBL" id="PFAH01000007">
    <property type="protein sequence ID" value="PIR97999.1"/>
    <property type="molecule type" value="Genomic_DNA"/>
</dbReference>
<evidence type="ECO:0000313" key="2">
    <source>
        <dbReference type="Proteomes" id="UP000231466"/>
    </source>
</evidence>
<organism evidence="1 2">
    <name type="scientific">Candidatus Colwellbacteria bacterium CG10_big_fil_rev_8_21_14_0_10_42_22</name>
    <dbReference type="NCBI Taxonomy" id="1974540"/>
    <lineage>
        <taxon>Bacteria</taxon>
        <taxon>Candidatus Colwelliibacteriota</taxon>
    </lineage>
</organism>
<proteinExistence type="predicted"/>
<protein>
    <submittedName>
        <fullName evidence="1">Uncharacterized protein</fullName>
    </submittedName>
</protein>
<gene>
    <name evidence="1" type="ORF">COT89_01985</name>
</gene>
<accession>A0A2H0VI16</accession>
<reference evidence="2" key="1">
    <citation type="submission" date="2017-09" db="EMBL/GenBank/DDBJ databases">
        <title>Depth-based differentiation of microbial function through sediment-hosted aquifers and enrichment of novel symbionts in the deep terrestrial subsurface.</title>
        <authorList>
            <person name="Probst A.J."/>
            <person name="Ladd B."/>
            <person name="Jarett J.K."/>
            <person name="Geller-Mcgrath D.E."/>
            <person name="Sieber C.M.K."/>
            <person name="Emerson J.B."/>
            <person name="Anantharaman K."/>
            <person name="Thomas B.C."/>
            <person name="Malmstrom R."/>
            <person name="Stieglmeier M."/>
            <person name="Klingl A."/>
            <person name="Woyke T."/>
            <person name="Ryan C.M."/>
            <person name="Banfield J.F."/>
        </authorList>
    </citation>
    <scope>NUCLEOTIDE SEQUENCE [LARGE SCALE GENOMIC DNA]</scope>
</reference>
<name>A0A2H0VI16_9BACT</name>
<dbReference type="Proteomes" id="UP000231466">
    <property type="component" value="Unassembled WGS sequence"/>
</dbReference>
<dbReference type="AlphaFoldDB" id="A0A2H0VI16"/>
<evidence type="ECO:0000313" key="1">
    <source>
        <dbReference type="EMBL" id="PIR97999.1"/>
    </source>
</evidence>